<evidence type="ECO:0000313" key="8">
    <source>
        <dbReference type="Proteomes" id="UP000215145"/>
    </source>
</evidence>
<dbReference type="EMBL" id="NMUQ01000002">
    <property type="protein sequence ID" value="OXM15048.1"/>
    <property type="molecule type" value="Genomic_DNA"/>
</dbReference>
<feature type="region of interest" description="Disordered" evidence="5">
    <location>
        <begin position="1"/>
        <end position="91"/>
    </location>
</feature>
<evidence type="ECO:0000256" key="1">
    <source>
        <dbReference type="ARBA" id="ARBA00023015"/>
    </source>
</evidence>
<dbReference type="InterPro" id="IPR001867">
    <property type="entry name" value="OmpR/PhoB-type_DNA-bd"/>
</dbReference>
<dbReference type="Gene3D" id="1.10.10.10">
    <property type="entry name" value="Winged helix-like DNA-binding domain superfamily/Winged helix DNA-binding domain"/>
    <property type="match status" value="1"/>
</dbReference>
<feature type="compositionally biased region" description="Low complexity" evidence="5">
    <location>
        <begin position="9"/>
        <end position="21"/>
    </location>
</feature>
<dbReference type="SUPFAM" id="SSF46894">
    <property type="entry name" value="C-terminal effector domain of the bipartite response regulators"/>
    <property type="match status" value="1"/>
</dbReference>
<organism evidence="7 8">
    <name type="scientific">Paenibacillus herberti</name>
    <dbReference type="NCBI Taxonomy" id="1619309"/>
    <lineage>
        <taxon>Bacteria</taxon>
        <taxon>Bacillati</taxon>
        <taxon>Bacillota</taxon>
        <taxon>Bacilli</taxon>
        <taxon>Bacillales</taxon>
        <taxon>Paenibacillaceae</taxon>
        <taxon>Paenibacillus</taxon>
    </lineage>
</organism>
<evidence type="ECO:0000256" key="3">
    <source>
        <dbReference type="ARBA" id="ARBA00023163"/>
    </source>
</evidence>
<feature type="DNA-binding region" description="OmpR/PhoB-type" evidence="4">
    <location>
        <begin position="140"/>
        <end position="239"/>
    </location>
</feature>
<feature type="region of interest" description="Disordered" evidence="5">
    <location>
        <begin position="110"/>
        <end position="144"/>
    </location>
</feature>
<dbReference type="GO" id="GO:0006355">
    <property type="term" value="P:regulation of DNA-templated transcription"/>
    <property type="evidence" value="ECO:0007669"/>
    <property type="project" value="InterPro"/>
</dbReference>
<sequence length="243" mass="26757">MRLPDPAEPDAVAVAASPAEANNERQFEPVAVAASPAEANNERQFEPDAVAATPAEANNEQQPNTGTLQESAGPTNGRFIPLPEAGSAEAAGISTRESALLPGYEALQAANQHKQPATAQASSGYSAATAHPNPEPRPPHDIRHYGAFRLSDSERRFWKNDREILLTPTEWSLVKLLLDRYGQSVSRDEILTEVWGRYYAGDLKVVDVNIRRIRQKVEDDPSEPVIIETVWGFGYRWYRGATR</sequence>
<dbReference type="GO" id="GO:0003677">
    <property type="term" value="F:DNA binding"/>
    <property type="evidence" value="ECO:0007669"/>
    <property type="project" value="UniProtKB-UniRule"/>
</dbReference>
<dbReference type="PROSITE" id="PS51755">
    <property type="entry name" value="OMPR_PHOB"/>
    <property type="match status" value="1"/>
</dbReference>
<feature type="domain" description="OmpR/PhoB-type" evidence="6">
    <location>
        <begin position="140"/>
        <end position="239"/>
    </location>
</feature>
<evidence type="ECO:0000256" key="2">
    <source>
        <dbReference type="ARBA" id="ARBA00023125"/>
    </source>
</evidence>
<feature type="compositionally biased region" description="Polar residues" evidence="5">
    <location>
        <begin position="110"/>
        <end position="126"/>
    </location>
</feature>
<dbReference type="Proteomes" id="UP000215145">
    <property type="component" value="Unassembled WGS sequence"/>
</dbReference>
<dbReference type="AlphaFoldDB" id="A0A229NYW9"/>
<keyword evidence="3" id="KW-0804">Transcription</keyword>
<keyword evidence="2 4" id="KW-0238">DNA-binding</keyword>
<evidence type="ECO:0000313" key="7">
    <source>
        <dbReference type="EMBL" id="OXM15048.1"/>
    </source>
</evidence>
<proteinExistence type="predicted"/>
<feature type="compositionally biased region" description="Polar residues" evidence="5">
    <location>
        <begin position="56"/>
        <end position="74"/>
    </location>
</feature>
<evidence type="ECO:0000259" key="6">
    <source>
        <dbReference type="PROSITE" id="PS51755"/>
    </source>
</evidence>
<dbReference type="CDD" id="cd00383">
    <property type="entry name" value="trans_reg_C"/>
    <property type="match status" value="1"/>
</dbReference>
<reference evidence="7 8" key="1">
    <citation type="submission" date="2017-07" db="EMBL/GenBank/DDBJ databases">
        <title>Paenibacillus herberti R33 genome sequencing and assembly.</title>
        <authorList>
            <person name="Su W."/>
        </authorList>
    </citation>
    <scope>NUCLEOTIDE SEQUENCE [LARGE SCALE GENOMIC DNA]</scope>
    <source>
        <strain evidence="7 8">R33</strain>
    </source>
</reference>
<evidence type="ECO:0000256" key="4">
    <source>
        <dbReference type="PROSITE-ProRule" id="PRU01091"/>
    </source>
</evidence>
<name>A0A229NYW9_9BACL</name>
<dbReference type="GO" id="GO:0000160">
    <property type="term" value="P:phosphorelay signal transduction system"/>
    <property type="evidence" value="ECO:0007669"/>
    <property type="project" value="InterPro"/>
</dbReference>
<dbReference type="SMART" id="SM00862">
    <property type="entry name" value="Trans_reg_C"/>
    <property type="match status" value="1"/>
</dbReference>
<dbReference type="OrthoDB" id="9790442at2"/>
<feature type="compositionally biased region" description="Low complexity" evidence="5">
    <location>
        <begin position="28"/>
        <end position="39"/>
    </location>
</feature>
<accession>A0A229NYW9</accession>
<dbReference type="Pfam" id="PF00486">
    <property type="entry name" value="Trans_reg_C"/>
    <property type="match status" value="1"/>
</dbReference>
<protein>
    <recommendedName>
        <fullName evidence="6">OmpR/PhoB-type domain-containing protein</fullName>
    </recommendedName>
</protein>
<keyword evidence="8" id="KW-1185">Reference proteome</keyword>
<dbReference type="InterPro" id="IPR036388">
    <property type="entry name" value="WH-like_DNA-bd_sf"/>
</dbReference>
<comment type="caution">
    <text evidence="7">The sequence shown here is derived from an EMBL/GenBank/DDBJ whole genome shotgun (WGS) entry which is preliminary data.</text>
</comment>
<keyword evidence="1" id="KW-0805">Transcription regulation</keyword>
<gene>
    <name evidence="7" type="ORF">CGZ75_13200</name>
</gene>
<dbReference type="InterPro" id="IPR016032">
    <property type="entry name" value="Sig_transdc_resp-reg_C-effctor"/>
</dbReference>
<evidence type="ECO:0000256" key="5">
    <source>
        <dbReference type="SAM" id="MobiDB-lite"/>
    </source>
</evidence>